<feature type="region of interest" description="Disordered" evidence="2">
    <location>
        <begin position="42"/>
        <end position="72"/>
    </location>
</feature>
<protein>
    <recommendedName>
        <fullName evidence="3">CCHC-type domain-containing protein</fullName>
    </recommendedName>
</protein>
<organism evidence="4 5">
    <name type="scientific">Castilleja foliolosa</name>
    <dbReference type="NCBI Taxonomy" id="1961234"/>
    <lineage>
        <taxon>Eukaryota</taxon>
        <taxon>Viridiplantae</taxon>
        <taxon>Streptophyta</taxon>
        <taxon>Embryophyta</taxon>
        <taxon>Tracheophyta</taxon>
        <taxon>Spermatophyta</taxon>
        <taxon>Magnoliopsida</taxon>
        <taxon>eudicotyledons</taxon>
        <taxon>Gunneridae</taxon>
        <taxon>Pentapetalae</taxon>
        <taxon>asterids</taxon>
        <taxon>lamiids</taxon>
        <taxon>Lamiales</taxon>
        <taxon>Orobanchaceae</taxon>
        <taxon>Pedicularideae</taxon>
        <taxon>Castillejinae</taxon>
        <taxon>Castilleja</taxon>
    </lineage>
</organism>
<dbReference type="GO" id="GO:0008270">
    <property type="term" value="F:zinc ion binding"/>
    <property type="evidence" value="ECO:0007669"/>
    <property type="project" value="UniProtKB-KW"/>
</dbReference>
<accession>A0ABD3BMP3</accession>
<dbReference type="AlphaFoldDB" id="A0ABD3BMP3"/>
<feature type="region of interest" description="Disordered" evidence="2">
    <location>
        <begin position="113"/>
        <end position="169"/>
    </location>
</feature>
<feature type="domain" description="CCHC-type" evidence="3">
    <location>
        <begin position="81"/>
        <end position="95"/>
    </location>
</feature>
<dbReference type="SUPFAM" id="SSF57756">
    <property type="entry name" value="Retrovirus zinc finger-like domains"/>
    <property type="match status" value="1"/>
</dbReference>
<evidence type="ECO:0000313" key="4">
    <source>
        <dbReference type="EMBL" id="KAL3618468.1"/>
    </source>
</evidence>
<keyword evidence="1" id="KW-0863">Zinc-finger</keyword>
<feature type="compositionally biased region" description="Low complexity" evidence="2">
    <location>
        <begin position="116"/>
        <end position="127"/>
    </location>
</feature>
<dbReference type="Gene3D" id="4.10.60.10">
    <property type="entry name" value="Zinc finger, CCHC-type"/>
    <property type="match status" value="1"/>
</dbReference>
<evidence type="ECO:0000313" key="5">
    <source>
        <dbReference type="Proteomes" id="UP001632038"/>
    </source>
</evidence>
<sequence>MNKHYVHSCYSVASYKKPYALSIPPINGMELWPHSTLEPPLPPIYKEKAGRPQRLRRRQPDVPPAPTASSSWMKAVRRNNKCRKCGQAGHNARKCGTKQTQQPFVQQNEAAPILEPPTQQSTVQPPVAESSAETEPPIAAEGVQSKAAPTAPQKMPVRSPSKQMSMTKSSNTTSTINMQMNDSTSITAPVIVKGGLNFITMSNLRDAFGQGSSAASQGKLP</sequence>
<dbReference type="Proteomes" id="UP001632038">
    <property type="component" value="Unassembled WGS sequence"/>
</dbReference>
<keyword evidence="1" id="KW-0479">Metal-binding</keyword>
<keyword evidence="1" id="KW-0862">Zinc</keyword>
<comment type="caution">
    <text evidence="4">The sequence shown here is derived from an EMBL/GenBank/DDBJ whole genome shotgun (WGS) entry which is preliminary data.</text>
</comment>
<dbReference type="EMBL" id="JAVIJP010000080">
    <property type="protein sequence ID" value="KAL3618468.1"/>
    <property type="molecule type" value="Genomic_DNA"/>
</dbReference>
<keyword evidence="5" id="KW-1185">Reference proteome</keyword>
<dbReference type="InterPro" id="IPR001878">
    <property type="entry name" value="Znf_CCHC"/>
</dbReference>
<name>A0ABD3BMP3_9LAMI</name>
<reference evidence="5" key="1">
    <citation type="journal article" date="2024" name="IScience">
        <title>Strigolactones Initiate the Formation of Haustorium-like Structures in Castilleja.</title>
        <authorList>
            <person name="Buerger M."/>
            <person name="Peterson D."/>
            <person name="Chory J."/>
        </authorList>
    </citation>
    <scope>NUCLEOTIDE SEQUENCE [LARGE SCALE GENOMIC DNA]</scope>
</reference>
<evidence type="ECO:0000256" key="2">
    <source>
        <dbReference type="SAM" id="MobiDB-lite"/>
    </source>
</evidence>
<evidence type="ECO:0000259" key="3">
    <source>
        <dbReference type="PROSITE" id="PS50158"/>
    </source>
</evidence>
<evidence type="ECO:0000256" key="1">
    <source>
        <dbReference type="PROSITE-ProRule" id="PRU00047"/>
    </source>
</evidence>
<dbReference type="InterPro" id="IPR036875">
    <property type="entry name" value="Znf_CCHC_sf"/>
</dbReference>
<gene>
    <name evidence="4" type="ORF">CASFOL_037550</name>
</gene>
<dbReference type="PROSITE" id="PS50158">
    <property type="entry name" value="ZF_CCHC"/>
    <property type="match status" value="1"/>
</dbReference>
<proteinExistence type="predicted"/>